<dbReference type="HOGENOM" id="CLU_630484_0_0_1"/>
<evidence type="ECO:0000256" key="2">
    <source>
        <dbReference type="SAM" id="SignalP"/>
    </source>
</evidence>
<feature type="compositionally biased region" description="Acidic residues" evidence="1">
    <location>
        <begin position="92"/>
        <end position="122"/>
    </location>
</feature>
<dbReference type="EMBL" id="GL732550">
    <property type="protein sequence ID" value="EFX79827.1"/>
    <property type="molecule type" value="Genomic_DNA"/>
</dbReference>
<dbReference type="OrthoDB" id="10392348at2759"/>
<proteinExistence type="predicted"/>
<feature type="signal peptide" evidence="2">
    <location>
        <begin position="1"/>
        <end position="19"/>
    </location>
</feature>
<gene>
    <name evidence="3" type="ORF">DAPPUDRAFT_304384</name>
</gene>
<accession>E9GLA6</accession>
<feature type="compositionally biased region" description="Basic and acidic residues" evidence="1">
    <location>
        <begin position="141"/>
        <end position="150"/>
    </location>
</feature>
<feature type="region of interest" description="Disordered" evidence="1">
    <location>
        <begin position="331"/>
        <end position="401"/>
    </location>
</feature>
<evidence type="ECO:0000256" key="1">
    <source>
        <dbReference type="SAM" id="MobiDB-lite"/>
    </source>
</evidence>
<dbReference type="Proteomes" id="UP000000305">
    <property type="component" value="Unassembled WGS sequence"/>
</dbReference>
<keyword evidence="2" id="KW-0732">Signal</keyword>
<feature type="region of interest" description="Disordered" evidence="1">
    <location>
        <begin position="27"/>
        <end position="200"/>
    </location>
</feature>
<organism evidence="3 4">
    <name type="scientific">Daphnia pulex</name>
    <name type="common">Water flea</name>
    <dbReference type="NCBI Taxonomy" id="6669"/>
    <lineage>
        <taxon>Eukaryota</taxon>
        <taxon>Metazoa</taxon>
        <taxon>Ecdysozoa</taxon>
        <taxon>Arthropoda</taxon>
        <taxon>Crustacea</taxon>
        <taxon>Branchiopoda</taxon>
        <taxon>Diplostraca</taxon>
        <taxon>Cladocera</taxon>
        <taxon>Anomopoda</taxon>
        <taxon>Daphniidae</taxon>
        <taxon>Daphnia</taxon>
    </lineage>
</organism>
<feature type="chain" id="PRO_5003237172" evidence="2">
    <location>
        <begin position="20"/>
        <end position="435"/>
    </location>
</feature>
<dbReference type="KEGG" id="dpx:DAPPUDRAFT_304384"/>
<feature type="compositionally biased region" description="Polar residues" evidence="1">
    <location>
        <begin position="250"/>
        <end position="261"/>
    </location>
</feature>
<dbReference type="AlphaFoldDB" id="E9GLA6"/>
<feature type="compositionally biased region" description="Low complexity" evidence="1">
    <location>
        <begin position="163"/>
        <end position="181"/>
    </location>
</feature>
<name>E9GLA6_DAPPU</name>
<feature type="region of interest" description="Disordered" evidence="1">
    <location>
        <begin position="230"/>
        <end position="290"/>
    </location>
</feature>
<sequence length="435" mass="47363">MKIWLIVALLAVATSVAVAAAVAAEADSTKTAATKVIAEAETETDLPPTSTDVAGDDEGSEASTTESSTAEDENNEKKKMKHDKSEPIKEGEPEEEEEGENEEEENEESEEGDSDEDSEEEESKGKERKNKTKIESEEEGTDHRKEDAGKMKFPKHQPPAQVPTRSRTFATPAAAAASPVAQPDKTHREPKWFFNSPNSKSTDVLVVPKAKVESPKFDFTETSTRAAVHHQVWSSSARPVAKSVAVETRPATTRPTDVTPSDTRKPHHPKWFFNTAKEKSSAADGSTKIESHKPTAIFEIPTRKAAAAAAISIPSWPSSITTAKPALPAVASNEPADFSHSDNRRSHSHWYFNTPSKPSADGFAKKESNTKPAAIGIPTRNGRPDAGSSHHATHPWTPSSSNWPVASVPVYKPVLEVTPPPPRKQYPRWFFNIKS</sequence>
<protein>
    <submittedName>
        <fullName evidence="3">Uncharacterized protein</fullName>
    </submittedName>
</protein>
<keyword evidence="4" id="KW-1185">Reference proteome</keyword>
<reference evidence="3 4" key="1">
    <citation type="journal article" date="2011" name="Science">
        <title>The ecoresponsive genome of Daphnia pulex.</title>
        <authorList>
            <person name="Colbourne J.K."/>
            <person name="Pfrender M.E."/>
            <person name="Gilbert D."/>
            <person name="Thomas W.K."/>
            <person name="Tucker A."/>
            <person name="Oakley T.H."/>
            <person name="Tokishita S."/>
            <person name="Aerts A."/>
            <person name="Arnold G.J."/>
            <person name="Basu M.K."/>
            <person name="Bauer D.J."/>
            <person name="Caceres C.E."/>
            <person name="Carmel L."/>
            <person name="Casola C."/>
            <person name="Choi J.H."/>
            <person name="Detter J.C."/>
            <person name="Dong Q."/>
            <person name="Dusheyko S."/>
            <person name="Eads B.D."/>
            <person name="Frohlich T."/>
            <person name="Geiler-Samerotte K.A."/>
            <person name="Gerlach D."/>
            <person name="Hatcher P."/>
            <person name="Jogdeo S."/>
            <person name="Krijgsveld J."/>
            <person name="Kriventseva E.V."/>
            <person name="Kultz D."/>
            <person name="Laforsch C."/>
            <person name="Lindquist E."/>
            <person name="Lopez J."/>
            <person name="Manak J.R."/>
            <person name="Muller J."/>
            <person name="Pangilinan J."/>
            <person name="Patwardhan R.P."/>
            <person name="Pitluck S."/>
            <person name="Pritham E.J."/>
            <person name="Rechtsteiner A."/>
            <person name="Rho M."/>
            <person name="Rogozin I.B."/>
            <person name="Sakarya O."/>
            <person name="Salamov A."/>
            <person name="Schaack S."/>
            <person name="Shapiro H."/>
            <person name="Shiga Y."/>
            <person name="Skalitzky C."/>
            <person name="Smith Z."/>
            <person name="Souvorov A."/>
            <person name="Sung W."/>
            <person name="Tang Z."/>
            <person name="Tsuchiya D."/>
            <person name="Tu H."/>
            <person name="Vos H."/>
            <person name="Wang M."/>
            <person name="Wolf Y.I."/>
            <person name="Yamagata H."/>
            <person name="Yamada T."/>
            <person name="Ye Y."/>
            <person name="Shaw J.R."/>
            <person name="Andrews J."/>
            <person name="Crease T.J."/>
            <person name="Tang H."/>
            <person name="Lucas S.M."/>
            <person name="Robertson H.M."/>
            <person name="Bork P."/>
            <person name="Koonin E.V."/>
            <person name="Zdobnov E.M."/>
            <person name="Grigoriev I.V."/>
            <person name="Lynch M."/>
            <person name="Boore J.L."/>
        </authorList>
    </citation>
    <scope>NUCLEOTIDE SEQUENCE [LARGE SCALE GENOMIC DNA]</scope>
</reference>
<feature type="compositionally biased region" description="Basic and acidic residues" evidence="1">
    <location>
        <begin position="276"/>
        <end position="290"/>
    </location>
</feature>
<dbReference type="InParanoid" id="E9GLA6"/>
<evidence type="ECO:0000313" key="3">
    <source>
        <dbReference type="EMBL" id="EFX79827.1"/>
    </source>
</evidence>
<evidence type="ECO:0000313" key="4">
    <source>
        <dbReference type="Proteomes" id="UP000000305"/>
    </source>
</evidence>